<proteinExistence type="predicted"/>
<evidence type="ECO:0000313" key="1">
    <source>
        <dbReference type="EMBL" id="CAA9551599.1"/>
    </source>
</evidence>
<dbReference type="EMBL" id="CADCWJ010000217">
    <property type="protein sequence ID" value="CAA9551599.1"/>
    <property type="molecule type" value="Genomic_DNA"/>
</dbReference>
<evidence type="ECO:0008006" key="2">
    <source>
        <dbReference type="Google" id="ProtNLM"/>
    </source>
</evidence>
<dbReference type="AlphaFoldDB" id="A0A6J4UMT3"/>
<accession>A0A6J4UMT3</accession>
<reference evidence="1" key="1">
    <citation type="submission" date="2020-02" db="EMBL/GenBank/DDBJ databases">
        <authorList>
            <person name="Meier V. D."/>
        </authorList>
    </citation>
    <scope>NUCLEOTIDE SEQUENCE</scope>
    <source>
        <strain evidence="1">AVDCRST_MAG87</strain>
    </source>
</reference>
<organism evidence="1">
    <name type="scientific">uncultured Thermomicrobiales bacterium</name>
    <dbReference type="NCBI Taxonomy" id="1645740"/>
    <lineage>
        <taxon>Bacteria</taxon>
        <taxon>Pseudomonadati</taxon>
        <taxon>Thermomicrobiota</taxon>
        <taxon>Thermomicrobia</taxon>
        <taxon>Thermomicrobiales</taxon>
        <taxon>environmental samples</taxon>
    </lineage>
</organism>
<sequence length="257" mass="29151">MPDLHLRLQNEETGEPVPQPVLAEDEALELLQNAEITAAKVVPWGSNYTFAVALETGDQRDHLGIYKPRAGENPLWDFPHGTLYLREHASYLLSKRLGWDIVPPTVIREGPHGIGSLQLYVEPKQDRGDDHELWGRRTLPIERMVLFDHISNNADRKIGHCLLDVNGKVWGIDHGLTFNKDPKLKTVLHQFSGLPISGALMEDVTRLHAERKAIRADLKNHLSSIELDMVVVRLGRLLQGACHPELDPRYNVPYGWW</sequence>
<protein>
    <recommendedName>
        <fullName evidence="2">PI3K/PI4K catalytic domain-containing protein</fullName>
    </recommendedName>
</protein>
<name>A0A6J4UMT3_9BACT</name>
<gene>
    <name evidence="1" type="ORF">AVDCRST_MAG87-908</name>
</gene>